<organism evidence="1 2">
    <name type="scientific">Brachionus plicatilis</name>
    <name type="common">Marine rotifer</name>
    <name type="synonym">Brachionus muelleri</name>
    <dbReference type="NCBI Taxonomy" id="10195"/>
    <lineage>
        <taxon>Eukaryota</taxon>
        <taxon>Metazoa</taxon>
        <taxon>Spiralia</taxon>
        <taxon>Gnathifera</taxon>
        <taxon>Rotifera</taxon>
        <taxon>Eurotatoria</taxon>
        <taxon>Monogononta</taxon>
        <taxon>Pseudotrocha</taxon>
        <taxon>Ploima</taxon>
        <taxon>Brachionidae</taxon>
        <taxon>Brachionus</taxon>
    </lineage>
</organism>
<protein>
    <submittedName>
        <fullName evidence="1">Uncharacterized protein</fullName>
    </submittedName>
</protein>
<proteinExistence type="predicted"/>
<reference evidence="1 2" key="1">
    <citation type="journal article" date="2018" name="Sci. Rep.">
        <title>Genomic signatures of local adaptation to the degree of environmental predictability in rotifers.</title>
        <authorList>
            <person name="Franch-Gras L."/>
            <person name="Hahn C."/>
            <person name="Garcia-Roger E.M."/>
            <person name="Carmona M.J."/>
            <person name="Serra M."/>
            <person name="Gomez A."/>
        </authorList>
    </citation>
    <scope>NUCLEOTIDE SEQUENCE [LARGE SCALE GENOMIC DNA]</scope>
    <source>
        <strain evidence="1">HYR1</strain>
    </source>
</reference>
<dbReference type="EMBL" id="REGN01000296">
    <property type="protein sequence ID" value="RNA42936.1"/>
    <property type="molecule type" value="Genomic_DNA"/>
</dbReference>
<dbReference type="AlphaFoldDB" id="A0A3M7T4G7"/>
<comment type="caution">
    <text evidence="1">The sequence shown here is derived from an EMBL/GenBank/DDBJ whole genome shotgun (WGS) entry which is preliminary data.</text>
</comment>
<sequence length="104" mass="12401">MILTTMIEFSQLNLGETAAILIYKFISVICFYKRIRIGLLLRYLTKLTIELESKKNNIEFYFYDSKSFSIDYKKDSENFKIKKLIENQFKIREHDSHCKFGSHG</sequence>
<gene>
    <name evidence="1" type="ORF">BpHYR1_016491</name>
</gene>
<dbReference type="Proteomes" id="UP000276133">
    <property type="component" value="Unassembled WGS sequence"/>
</dbReference>
<name>A0A3M7T4G7_BRAPC</name>
<accession>A0A3M7T4G7</accession>
<evidence type="ECO:0000313" key="1">
    <source>
        <dbReference type="EMBL" id="RNA42936.1"/>
    </source>
</evidence>
<keyword evidence="2" id="KW-1185">Reference proteome</keyword>
<evidence type="ECO:0000313" key="2">
    <source>
        <dbReference type="Proteomes" id="UP000276133"/>
    </source>
</evidence>